<evidence type="ECO:0000256" key="4">
    <source>
        <dbReference type="ARBA" id="ARBA00022807"/>
    </source>
</evidence>
<evidence type="ECO:0000256" key="1">
    <source>
        <dbReference type="ARBA" id="ARBA00005234"/>
    </source>
</evidence>
<dbReference type="InterPro" id="IPR038765">
    <property type="entry name" value="Papain-like_cys_pep_sf"/>
</dbReference>
<feature type="non-terminal residue" evidence="9">
    <location>
        <position position="1430"/>
    </location>
</feature>
<dbReference type="Gene3D" id="3.40.395.10">
    <property type="entry name" value="Adenoviral Proteinase, Chain A"/>
    <property type="match status" value="1"/>
</dbReference>
<dbReference type="SUPFAM" id="SSF54001">
    <property type="entry name" value="Cysteine proteinases"/>
    <property type="match status" value="1"/>
</dbReference>
<dbReference type="GO" id="GO:0006508">
    <property type="term" value="P:proteolysis"/>
    <property type="evidence" value="ECO:0007669"/>
    <property type="project" value="UniProtKB-KW"/>
</dbReference>
<keyword evidence="7" id="KW-0472">Membrane</keyword>
<protein>
    <submittedName>
        <fullName evidence="9">Ubiquitin protease</fullName>
    </submittedName>
</protein>
<dbReference type="InterPro" id="IPR003653">
    <property type="entry name" value="Peptidase_C48_C"/>
</dbReference>
<comment type="similarity">
    <text evidence="1">Belongs to the peptidase C48 family.</text>
</comment>
<evidence type="ECO:0000259" key="8">
    <source>
        <dbReference type="PROSITE" id="PS50600"/>
    </source>
</evidence>
<keyword evidence="7" id="KW-1133">Transmembrane helix</keyword>
<proteinExistence type="inferred from homology"/>
<evidence type="ECO:0000256" key="7">
    <source>
        <dbReference type="SAM" id="Phobius"/>
    </source>
</evidence>
<feature type="compositionally biased region" description="Low complexity" evidence="6">
    <location>
        <begin position="216"/>
        <end position="230"/>
    </location>
</feature>
<feature type="region of interest" description="Disordered" evidence="6">
    <location>
        <begin position="190"/>
        <end position="236"/>
    </location>
</feature>
<dbReference type="Proteomes" id="UP001302321">
    <property type="component" value="Unassembled WGS sequence"/>
</dbReference>
<feature type="transmembrane region" description="Helical" evidence="7">
    <location>
        <begin position="47"/>
        <end position="66"/>
    </location>
</feature>
<dbReference type="GO" id="GO:0016926">
    <property type="term" value="P:protein desumoylation"/>
    <property type="evidence" value="ECO:0007669"/>
    <property type="project" value="TreeGrafter"/>
</dbReference>
<feature type="coiled-coil region" evidence="5">
    <location>
        <begin position="1114"/>
        <end position="1156"/>
    </location>
</feature>
<name>A0AAN6WAS0_9PEZI</name>
<evidence type="ECO:0000256" key="3">
    <source>
        <dbReference type="ARBA" id="ARBA00022801"/>
    </source>
</evidence>
<accession>A0AAN6WAS0</accession>
<organism evidence="9 10">
    <name type="scientific">Triangularia setosa</name>
    <dbReference type="NCBI Taxonomy" id="2587417"/>
    <lineage>
        <taxon>Eukaryota</taxon>
        <taxon>Fungi</taxon>
        <taxon>Dikarya</taxon>
        <taxon>Ascomycota</taxon>
        <taxon>Pezizomycotina</taxon>
        <taxon>Sordariomycetes</taxon>
        <taxon>Sordariomycetidae</taxon>
        <taxon>Sordariales</taxon>
        <taxon>Podosporaceae</taxon>
        <taxon>Triangularia</taxon>
    </lineage>
</organism>
<evidence type="ECO:0000256" key="6">
    <source>
        <dbReference type="SAM" id="MobiDB-lite"/>
    </source>
</evidence>
<dbReference type="GO" id="GO:0005634">
    <property type="term" value="C:nucleus"/>
    <property type="evidence" value="ECO:0007669"/>
    <property type="project" value="TreeGrafter"/>
</dbReference>
<keyword evidence="3" id="KW-0378">Hydrolase</keyword>
<evidence type="ECO:0000313" key="10">
    <source>
        <dbReference type="Proteomes" id="UP001302321"/>
    </source>
</evidence>
<feature type="non-terminal residue" evidence="9">
    <location>
        <position position="1"/>
    </location>
</feature>
<dbReference type="Pfam" id="PF02902">
    <property type="entry name" value="Peptidase_C48"/>
    <property type="match status" value="1"/>
</dbReference>
<feature type="region of interest" description="Disordered" evidence="6">
    <location>
        <begin position="981"/>
        <end position="1088"/>
    </location>
</feature>
<keyword evidence="7" id="KW-0812">Transmembrane</keyword>
<feature type="compositionally biased region" description="Polar residues" evidence="6">
    <location>
        <begin position="85"/>
        <end position="99"/>
    </location>
</feature>
<reference evidence="9" key="2">
    <citation type="submission" date="2023-05" db="EMBL/GenBank/DDBJ databases">
        <authorList>
            <consortium name="Lawrence Berkeley National Laboratory"/>
            <person name="Steindorff A."/>
            <person name="Hensen N."/>
            <person name="Bonometti L."/>
            <person name="Westerberg I."/>
            <person name="Brannstrom I.O."/>
            <person name="Guillou S."/>
            <person name="Cros-Aarteil S."/>
            <person name="Calhoun S."/>
            <person name="Haridas S."/>
            <person name="Kuo A."/>
            <person name="Mondo S."/>
            <person name="Pangilinan J."/>
            <person name="Riley R."/>
            <person name="Labutti K."/>
            <person name="Andreopoulos B."/>
            <person name="Lipzen A."/>
            <person name="Chen C."/>
            <person name="Yanf M."/>
            <person name="Daum C."/>
            <person name="Ng V."/>
            <person name="Clum A."/>
            <person name="Ohm R."/>
            <person name="Martin F."/>
            <person name="Silar P."/>
            <person name="Natvig D."/>
            <person name="Lalanne C."/>
            <person name="Gautier V."/>
            <person name="Ament-Velasquez S.L."/>
            <person name="Kruys A."/>
            <person name="Hutchinson M.I."/>
            <person name="Powell A.J."/>
            <person name="Barry K."/>
            <person name="Miller A.N."/>
            <person name="Grigoriev I.V."/>
            <person name="Debuchy R."/>
            <person name="Gladieux P."/>
            <person name="Thoren M.H."/>
            <person name="Johannesson H."/>
        </authorList>
    </citation>
    <scope>NUCLEOTIDE SEQUENCE</scope>
    <source>
        <strain evidence="9">CBS 892.96</strain>
    </source>
</reference>
<evidence type="ECO:0000256" key="2">
    <source>
        <dbReference type="ARBA" id="ARBA00022670"/>
    </source>
</evidence>
<dbReference type="PANTHER" id="PTHR12606">
    <property type="entry name" value="SENTRIN/SUMO-SPECIFIC PROTEASE"/>
    <property type="match status" value="1"/>
</dbReference>
<feature type="region of interest" description="Disordered" evidence="6">
    <location>
        <begin position="919"/>
        <end position="951"/>
    </location>
</feature>
<feature type="compositionally biased region" description="Polar residues" evidence="6">
    <location>
        <begin position="202"/>
        <end position="215"/>
    </location>
</feature>
<dbReference type="EMBL" id="MU866136">
    <property type="protein sequence ID" value="KAK4178544.1"/>
    <property type="molecule type" value="Genomic_DNA"/>
</dbReference>
<dbReference type="PROSITE" id="PS50600">
    <property type="entry name" value="ULP_PROTEASE"/>
    <property type="match status" value="1"/>
</dbReference>
<comment type="caution">
    <text evidence="9">The sequence shown here is derived from an EMBL/GenBank/DDBJ whole genome shotgun (WGS) entry which is preliminary data.</text>
</comment>
<evidence type="ECO:0000256" key="5">
    <source>
        <dbReference type="SAM" id="Coils"/>
    </source>
</evidence>
<dbReference type="GO" id="GO:0016929">
    <property type="term" value="F:deSUMOylase activity"/>
    <property type="evidence" value="ECO:0007669"/>
    <property type="project" value="TreeGrafter"/>
</dbReference>
<keyword evidence="5" id="KW-0175">Coiled coil</keyword>
<gene>
    <name evidence="9" type="ORF">QBC36DRAFT_367846</name>
</gene>
<feature type="compositionally biased region" description="Polar residues" evidence="6">
    <location>
        <begin position="1037"/>
        <end position="1051"/>
    </location>
</feature>
<feature type="domain" description="Ubiquitin-like protease family profile" evidence="8">
    <location>
        <begin position="1203"/>
        <end position="1389"/>
    </location>
</feature>
<reference evidence="9" key="1">
    <citation type="journal article" date="2023" name="Mol. Phylogenet. Evol.">
        <title>Genome-scale phylogeny and comparative genomics of the fungal order Sordariales.</title>
        <authorList>
            <person name="Hensen N."/>
            <person name="Bonometti L."/>
            <person name="Westerberg I."/>
            <person name="Brannstrom I.O."/>
            <person name="Guillou S."/>
            <person name="Cros-Aarteil S."/>
            <person name="Calhoun S."/>
            <person name="Haridas S."/>
            <person name="Kuo A."/>
            <person name="Mondo S."/>
            <person name="Pangilinan J."/>
            <person name="Riley R."/>
            <person name="LaButti K."/>
            <person name="Andreopoulos B."/>
            <person name="Lipzen A."/>
            <person name="Chen C."/>
            <person name="Yan M."/>
            <person name="Daum C."/>
            <person name="Ng V."/>
            <person name="Clum A."/>
            <person name="Steindorff A."/>
            <person name="Ohm R.A."/>
            <person name="Martin F."/>
            <person name="Silar P."/>
            <person name="Natvig D.O."/>
            <person name="Lalanne C."/>
            <person name="Gautier V."/>
            <person name="Ament-Velasquez S.L."/>
            <person name="Kruys A."/>
            <person name="Hutchinson M.I."/>
            <person name="Powell A.J."/>
            <person name="Barry K."/>
            <person name="Miller A.N."/>
            <person name="Grigoriev I.V."/>
            <person name="Debuchy R."/>
            <person name="Gladieux P."/>
            <person name="Hiltunen Thoren M."/>
            <person name="Johannesson H."/>
        </authorList>
    </citation>
    <scope>NUCLEOTIDE SEQUENCE</scope>
    <source>
        <strain evidence="9">CBS 892.96</strain>
    </source>
</reference>
<feature type="region of interest" description="Disordered" evidence="6">
    <location>
        <begin position="85"/>
        <end position="152"/>
    </location>
</feature>
<keyword evidence="4" id="KW-0788">Thiol protease</keyword>
<dbReference type="PANTHER" id="PTHR12606:SF141">
    <property type="entry name" value="GH15225P-RELATED"/>
    <property type="match status" value="1"/>
</dbReference>
<evidence type="ECO:0000313" key="9">
    <source>
        <dbReference type="EMBL" id="KAK4178544.1"/>
    </source>
</evidence>
<keyword evidence="10" id="KW-1185">Reference proteome</keyword>
<sequence length="1430" mass="161253">VHDTLREAVGCTVALHSSSCDFFLPNLLPLQTLTFETFATFTSQHKLFCMLLLFLLALVAATVTLFPTQTQALFHDCWKPQLTTMASNKAPTPRTSRNSRGLRKSPAIDNPLIGRRSSRRNTIGTTPASARIAESLTELPEPSTPTPVTRSRNIQTPYPQLVLAESLSRLEPTPFESTSIEPVTLEPIQEEQAPKTPAAASPINTARQQASTTPVSSYTPTGPSTFTPPTQRRASPLRHRRVALIKGTPVRPSKKTGPETPIYRPTRFLTRLVDRTPTPKPPPTPQSEGHETRRFAERRVQEDDDVEFAKGIYLAIRNDHRMRECWCPIPTIYNSKEEAEAGSGHFRFYIDDTQGPRSLRVLQKKDDFNWHCICAQEYHPVCFELLNKNGKRPAQDSELDLIVQNLGLEDSDSIKKVVTTPSEFTTAEEKPQQQGQWSMWTRARDLVSSVATMASPFTDFIGRIVSAARGDAYDTVDVRRTSQQDGTLVVKRFKRQLGRTENDEIDGLTWVGNPTDHIGRERLERLAQDFVAQANSIQESKIVTGFTIKDIITQEKLVGQGVIGISVAIYKYQETLFGPVTVEWSEVERAERFTEAVKRYIRNLVSTIEMMKNIYEPENLKLLRQEHPKPKPHLGLGNNEFRLAARKAGEFLLFFQSLVDLIPMDADMVQTIGQVIVDFDAVGKKELIPSLVTMARTPQESMPGYFPDEKPSLMEEVPIKDLSIQPLYEYRYPSPDASETDSTPGEPGDYRLIAKPKGILKASKTWNVPSTPKYVPTPQKSRKLVFESPISKFIAPSHIPSRVMTAREAELIIEAERKAELLGDEYSFRVLEATMTTNSRHDASQDQFRWSLRGVELEKDDREMGLTRLHEKFGKFLDDTREDLRLRNEKKRKQQEQEERSIYRMTPLKREIRIPRPPQFTAAERKRRAALAAASMPSPEPDSPISFSPWYRRPAATGRGYREEPSEEGEEGMVLAKTTPDKAGADVTKPTGREVKERPQPVTVLNPRPKEPKTTITRPKTTKLKVNPEAIFDEASEATQGAKPNQASVLSTPPPSKEGEAQTPVQQDRLRRKSASEQLFGADDDDGDLGAIHISRGLATAASEAERDDVLTKVQLKEEEEQAARRRIEEAEAAAKKKKEEEEEAKKRAAEEAQAKLLTPAALKQKRLHEAIGLRAPLKPLIRPLTDEWAAKVDAIPHQQAEKTLAETPAGPLGRKQLYDQLTVPDREMVWLNDEVITGTLGHLEKVMNKALGGTPEQPLAVCFDNYFWKTRIIDRKPFTLASMRAIKRMKKVTRENFEKIEYLLFPICHNAHWTLGVIRPRLKVVAHLNSMRERRGHNIAELLYIAKAFLEDRFVEDEWQDVSRYYNSPQQSGSDDCGVCTITNAECVLNGIDPTQAWQADDMKQPKRRMIAGMLLNGGYTGDFSLEGV</sequence>
<keyword evidence="2 9" id="KW-0645">Protease</keyword>
<feature type="region of interest" description="Disordered" evidence="6">
    <location>
        <begin position="273"/>
        <end position="294"/>
    </location>
</feature>